<comment type="caution">
    <text evidence="2">The sequence shown here is derived from an EMBL/GenBank/DDBJ whole genome shotgun (WGS) entry which is preliminary data.</text>
</comment>
<feature type="transmembrane region" description="Helical" evidence="1">
    <location>
        <begin position="104"/>
        <end position="124"/>
    </location>
</feature>
<name>A0A0F9F8C6_9ZZZZ</name>
<reference evidence="2" key="1">
    <citation type="journal article" date="2015" name="Nature">
        <title>Complex archaea that bridge the gap between prokaryotes and eukaryotes.</title>
        <authorList>
            <person name="Spang A."/>
            <person name="Saw J.H."/>
            <person name="Jorgensen S.L."/>
            <person name="Zaremba-Niedzwiedzka K."/>
            <person name="Martijn J."/>
            <person name="Lind A.E."/>
            <person name="van Eijk R."/>
            <person name="Schleper C."/>
            <person name="Guy L."/>
            <person name="Ettema T.J."/>
        </authorList>
    </citation>
    <scope>NUCLEOTIDE SEQUENCE</scope>
</reference>
<dbReference type="EMBL" id="LAZR01022250">
    <property type="protein sequence ID" value="KKL82543.1"/>
    <property type="molecule type" value="Genomic_DNA"/>
</dbReference>
<evidence type="ECO:0000256" key="1">
    <source>
        <dbReference type="SAM" id="Phobius"/>
    </source>
</evidence>
<keyword evidence="1" id="KW-1133">Transmembrane helix</keyword>
<evidence type="ECO:0000313" key="2">
    <source>
        <dbReference type="EMBL" id="KKL82543.1"/>
    </source>
</evidence>
<keyword evidence="1" id="KW-0812">Transmembrane</keyword>
<keyword evidence="1" id="KW-0472">Membrane</keyword>
<proteinExistence type="predicted"/>
<sequence>MKTSILRAFLFSLIVFFILNFLFTFIGNAIYQSLDYEITRFGDHPTFVLFRLMFPIHWYPWVLIDRIIVTLEVGIRIMYIGYFISIVIASIISGLFGGSVVKSVGGWILTSITCMLLFALIILIDDYNGGFFCSGCTSGEAIIFMTIPVLINLMIFSALTALIALIKGRS</sequence>
<protein>
    <submittedName>
        <fullName evidence="2">Uncharacterized protein</fullName>
    </submittedName>
</protein>
<feature type="transmembrane region" description="Helical" evidence="1">
    <location>
        <begin position="6"/>
        <end position="31"/>
    </location>
</feature>
<feature type="transmembrane region" description="Helical" evidence="1">
    <location>
        <begin position="77"/>
        <end position="97"/>
    </location>
</feature>
<feature type="transmembrane region" description="Helical" evidence="1">
    <location>
        <begin position="52"/>
        <end position="71"/>
    </location>
</feature>
<feature type="transmembrane region" description="Helical" evidence="1">
    <location>
        <begin position="144"/>
        <end position="166"/>
    </location>
</feature>
<organism evidence="2">
    <name type="scientific">marine sediment metagenome</name>
    <dbReference type="NCBI Taxonomy" id="412755"/>
    <lineage>
        <taxon>unclassified sequences</taxon>
        <taxon>metagenomes</taxon>
        <taxon>ecological metagenomes</taxon>
    </lineage>
</organism>
<gene>
    <name evidence="2" type="ORF">LCGC14_1983720</name>
</gene>
<dbReference type="AlphaFoldDB" id="A0A0F9F8C6"/>
<accession>A0A0F9F8C6</accession>